<dbReference type="PANTHER" id="PTHR11208:SF98">
    <property type="entry name" value="RNA-BINDING KH DOMAIN-CONTAINING PROTEIN"/>
    <property type="match status" value="1"/>
</dbReference>
<feature type="domain" description="K Homology" evidence="3">
    <location>
        <begin position="182"/>
        <end position="277"/>
    </location>
</feature>
<feature type="compositionally biased region" description="Polar residues" evidence="2">
    <location>
        <begin position="447"/>
        <end position="466"/>
    </location>
</feature>
<dbReference type="SUPFAM" id="SSF54791">
    <property type="entry name" value="Eukaryotic type KH-domain (KH-domain type I)"/>
    <property type="match status" value="1"/>
</dbReference>
<dbReference type="InterPro" id="IPR045071">
    <property type="entry name" value="BBP-like"/>
</dbReference>
<dbReference type="GO" id="GO:0048024">
    <property type="term" value="P:regulation of mRNA splicing, via spliceosome"/>
    <property type="evidence" value="ECO:0007669"/>
    <property type="project" value="TreeGrafter"/>
</dbReference>
<protein>
    <recommendedName>
        <fullName evidence="3">K Homology domain-containing protein</fullName>
    </recommendedName>
</protein>
<dbReference type="EMBL" id="JBBPBK010000012">
    <property type="protein sequence ID" value="KAK9273787.1"/>
    <property type="molecule type" value="Genomic_DNA"/>
</dbReference>
<dbReference type="SMART" id="SM00322">
    <property type="entry name" value="KH"/>
    <property type="match status" value="1"/>
</dbReference>
<feature type="region of interest" description="Disordered" evidence="2">
    <location>
        <begin position="67"/>
        <end position="88"/>
    </location>
</feature>
<feature type="region of interest" description="Disordered" evidence="2">
    <location>
        <begin position="400"/>
        <end position="419"/>
    </location>
</feature>
<feature type="region of interest" description="Disordered" evidence="2">
    <location>
        <begin position="359"/>
        <end position="391"/>
    </location>
</feature>
<sequence>MGLENKMSTKVDQASAVEPRRVQTTGTTTSSAASTGSPKIPMFGAKSGFVIPKNKLSGSLVPIFRGGKKLGGDAASEESTKPVQRKTKWGPDLTQDAAVRRGRTLAYQTRVDQIAQQLKSGILEIGDSQDLLLAAKDLDQESHNHQINNEKSELLELERREAIGEILKLDPSYKAPPDYKPLLKEARVPIPVKEYPGYNFLGLIFGSGSDTQKRLEKETGTKIRVYGTKADTGEKDEIVSPEEKEIHGAYEELYVLISADTYEKVDAAVALIELLVTPVSGKPAAASTASTSVSGDDVNVLSQSQDTATVPYMVPTALVNQGVGQPVMGPTQASPQGQFRYPGPWLPHPSMRPPFGFNPPPNTSASILTNPAHISSSPYNPSNMPSLFGPRPAPAAGFGSVLQSPSLVPRSPQQSAQVLQRPYMPQARPLGHTGQPRNPSMPALQPLSAQHNMSAPLSFTGAQSSPMGPPPNARSFMPSPQPGSKFPPGLLPDRPLTPAGSSTGWSGPPAGTPTSLGLSNMAQMAPPIISPQGPRPVVTQPIVASSTPPSSNSAANMVSPVTFPSQPSALQLSTTPLNRPIAAPVFSSVPPSQVRPPPASSASLLSSHVPMPAPARAPIHSSALVVPMQPVMTRASVPNPSPNTVLGSTPLPSTVASTVTIAISAIWNSKSWYWKYTKFLSHKTTIYYSSKTTTSKFW</sequence>
<feature type="compositionally biased region" description="Polar residues" evidence="2">
    <location>
        <begin position="401"/>
        <end position="418"/>
    </location>
</feature>
<comment type="caution">
    <text evidence="4">The sequence shown here is derived from an EMBL/GenBank/DDBJ whole genome shotgun (WGS) entry which is preliminary data.</text>
</comment>
<accession>A0AAP0WLY0</accession>
<reference evidence="4 5" key="1">
    <citation type="journal article" date="2024" name="Plant J.">
        <title>Genome sequences and population genomics reveal climatic adaptation and genomic divergence between two closely related sweetgum species.</title>
        <authorList>
            <person name="Xu W.Q."/>
            <person name="Ren C.Q."/>
            <person name="Zhang X.Y."/>
            <person name="Comes H.P."/>
            <person name="Liu X.H."/>
            <person name="Li Y.G."/>
            <person name="Kettle C.J."/>
            <person name="Jalonen R."/>
            <person name="Gaisberger H."/>
            <person name="Ma Y.Z."/>
            <person name="Qiu Y.X."/>
        </authorList>
    </citation>
    <scope>NUCLEOTIDE SEQUENCE [LARGE SCALE GENOMIC DNA]</scope>
    <source>
        <strain evidence="4">Hangzhou</strain>
    </source>
</reference>
<dbReference type="PANTHER" id="PTHR11208">
    <property type="entry name" value="RNA-BINDING PROTEIN RELATED"/>
    <property type="match status" value="1"/>
</dbReference>
<evidence type="ECO:0000256" key="2">
    <source>
        <dbReference type="SAM" id="MobiDB-lite"/>
    </source>
</evidence>
<name>A0AAP0WLY0_LIQFO</name>
<dbReference type="FunFam" id="3.30.1370.10:FF:000097">
    <property type="entry name" value="Splicing factor-like protein 1 isoform A"/>
    <property type="match status" value="1"/>
</dbReference>
<proteinExistence type="predicted"/>
<evidence type="ECO:0000313" key="5">
    <source>
        <dbReference type="Proteomes" id="UP001415857"/>
    </source>
</evidence>
<dbReference type="InterPro" id="IPR055256">
    <property type="entry name" value="KH_1_KHDC4/BBP-like"/>
</dbReference>
<evidence type="ECO:0000313" key="4">
    <source>
        <dbReference type="EMBL" id="KAK9273787.1"/>
    </source>
</evidence>
<feature type="region of interest" description="Disordered" evidence="2">
    <location>
        <begin position="426"/>
        <end position="519"/>
    </location>
</feature>
<dbReference type="Gene3D" id="3.30.1370.10">
    <property type="entry name" value="K Homology domain, type 1"/>
    <property type="match status" value="1"/>
</dbReference>
<feature type="region of interest" description="Disordered" evidence="2">
    <location>
        <begin position="1"/>
        <end position="39"/>
    </location>
</feature>
<feature type="compositionally biased region" description="Polar residues" evidence="2">
    <location>
        <begin position="363"/>
        <end position="374"/>
    </location>
</feature>
<keyword evidence="5" id="KW-1185">Reference proteome</keyword>
<dbReference type="AlphaFoldDB" id="A0AAP0WLY0"/>
<feature type="compositionally biased region" description="Polar residues" evidence="2">
    <location>
        <begin position="1"/>
        <end position="12"/>
    </location>
</feature>
<dbReference type="GO" id="GO:0003729">
    <property type="term" value="F:mRNA binding"/>
    <property type="evidence" value="ECO:0007669"/>
    <property type="project" value="TreeGrafter"/>
</dbReference>
<keyword evidence="1" id="KW-0694">RNA-binding</keyword>
<dbReference type="InterPro" id="IPR004087">
    <property type="entry name" value="KH_dom"/>
</dbReference>
<dbReference type="Pfam" id="PF22675">
    <property type="entry name" value="KH-I_KHDC4-BBP"/>
    <property type="match status" value="1"/>
</dbReference>
<evidence type="ECO:0000259" key="3">
    <source>
        <dbReference type="SMART" id="SM00322"/>
    </source>
</evidence>
<organism evidence="4 5">
    <name type="scientific">Liquidambar formosana</name>
    <name type="common">Formosan gum</name>
    <dbReference type="NCBI Taxonomy" id="63359"/>
    <lineage>
        <taxon>Eukaryota</taxon>
        <taxon>Viridiplantae</taxon>
        <taxon>Streptophyta</taxon>
        <taxon>Embryophyta</taxon>
        <taxon>Tracheophyta</taxon>
        <taxon>Spermatophyta</taxon>
        <taxon>Magnoliopsida</taxon>
        <taxon>eudicotyledons</taxon>
        <taxon>Gunneridae</taxon>
        <taxon>Pentapetalae</taxon>
        <taxon>Saxifragales</taxon>
        <taxon>Altingiaceae</taxon>
        <taxon>Liquidambar</taxon>
    </lineage>
</organism>
<dbReference type="InterPro" id="IPR036612">
    <property type="entry name" value="KH_dom_type_1_sf"/>
</dbReference>
<evidence type="ECO:0000256" key="1">
    <source>
        <dbReference type="ARBA" id="ARBA00022884"/>
    </source>
</evidence>
<dbReference type="GO" id="GO:0005634">
    <property type="term" value="C:nucleus"/>
    <property type="evidence" value="ECO:0007669"/>
    <property type="project" value="TreeGrafter"/>
</dbReference>
<dbReference type="Proteomes" id="UP001415857">
    <property type="component" value="Unassembled WGS sequence"/>
</dbReference>
<feature type="compositionally biased region" description="Low complexity" evidence="2">
    <location>
        <begin position="24"/>
        <end position="37"/>
    </location>
</feature>
<feature type="compositionally biased region" description="Low complexity" evidence="2">
    <location>
        <begin position="375"/>
        <end position="386"/>
    </location>
</feature>
<gene>
    <name evidence="4" type="ORF">L1049_018597</name>
</gene>